<dbReference type="InterPro" id="IPR029052">
    <property type="entry name" value="Metallo-depent_PP-like"/>
</dbReference>
<evidence type="ECO:0000313" key="3">
    <source>
        <dbReference type="EMBL" id="OGG96323.1"/>
    </source>
</evidence>
<proteinExistence type="predicted"/>
<evidence type="ECO:0000313" key="4">
    <source>
        <dbReference type="Proteomes" id="UP000178449"/>
    </source>
</evidence>
<dbReference type="Gene3D" id="3.60.21.10">
    <property type="match status" value="1"/>
</dbReference>
<sequence>MKVSILHLSDTHFSNEKDGLFLKQKKIVDAIKNEIKGVDLLVIAVAGDISLTGNIEELNEAKRFFDELQTLLQDSLHEKQIQFVVIPGNHDCNLTGPQSIRNTLIEKIRSTPEAIDEELVTGCANVQNNFNCCFESYLSQGKSNCFGLVRTIFFEVHEKRIQFNCFNTAWISTKDEVQGKLYFPVSYAEPVRNYEKADLQVSMLHHPLNWIESCNAREFDIFLRDTSKIVLTGHEHQSDGYTRIGLDGEPTLYLLGGVLQDQNNNEHSSFNLVEFDLANESSRISKFAWIREKQAYTLEKEQKGQLPNSTRNTIKLSKDYLKLIDDPGIAFTHPNKSELVVSDYFVFPDLEDLKIKKKTFSTVEDTFSKNNTLPDKCIVFGEDSSGKTSFARQHQRETNLNHDKISILLNGEDLKKTDIESFRKVLKRSFLDQYEPSGDEYFNQIDENLVVIIIDDLHKSSLNIDYLSNLLAQVNNRYKNILIFCGSSWELELEINPTPHSVFIEYSQLKIKEMGHQKRDEIIEKWIKIGKIECISNSDLHHQKSQFAQTVNTTMGRNFIPKYPIFVLTILQAIEGGHSKLQGSSYGHYYQYLISFSLGQSNARQDELDFYFKLLGALAYYCFKSGIHELPESDLSKFYHNHCTMLKIIEEYNKTKTILLKSKLLSDRHGSFRFTHNYIYYYFVAQHLSDNIKKPEIFGVVQDISKRLYRVEFANIIIFLVHHTNVEEIIGIIISEIEGLFKELSIMKLSIEEIRKINGLIVDEISVKIANKSADEHRKAILQGQDAIESSSSVIDDRHQATITEPLLELNIVGKLNLALKLIEISGHITKNYFGSIDGEYKHFLVDETFSLGMRALRSILENFETDTETLVSELLELSKDQGVDDSQVRKFVFQFASFLSFSFVNRCASSMASKKLKPSLDDVFSGNSNVSFKLIELAIDLSFVDGLVPDKIAKLYKELGKNHLAISVLKYLVISHLYLFDVDRQKRESVCKRIGIQTRGNVKILSAKDTN</sequence>
<comment type="caution">
    <text evidence="3">The sequence shown here is derived from an EMBL/GenBank/DDBJ whole genome shotgun (WGS) entry which is preliminary data.</text>
</comment>
<dbReference type="Proteomes" id="UP000178449">
    <property type="component" value="Unassembled WGS sequence"/>
</dbReference>
<evidence type="ECO:0000259" key="2">
    <source>
        <dbReference type="Pfam" id="PF24406"/>
    </source>
</evidence>
<protein>
    <submittedName>
        <fullName evidence="3">Uncharacterized protein</fullName>
    </submittedName>
</protein>
<dbReference type="InterPro" id="IPR004843">
    <property type="entry name" value="Calcineurin-like_PHP"/>
</dbReference>
<dbReference type="SUPFAM" id="SSF52540">
    <property type="entry name" value="P-loop containing nucleoside triphosphate hydrolases"/>
    <property type="match status" value="1"/>
</dbReference>
<dbReference type="EMBL" id="MFNE01000016">
    <property type="protein sequence ID" value="OGG96323.1"/>
    <property type="molecule type" value="Genomic_DNA"/>
</dbReference>
<gene>
    <name evidence="3" type="ORF">A2527_02445</name>
</gene>
<feature type="domain" description="Calcineurin-like phosphoesterase" evidence="1">
    <location>
        <begin position="4"/>
        <end position="237"/>
    </location>
</feature>
<dbReference type="SUPFAM" id="SSF56300">
    <property type="entry name" value="Metallo-dependent phosphatases"/>
    <property type="match status" value="1"/>
</dbReference>
<dbReference type="Pfam" id="PF24406">
    <property type="entry name" value="nSTAND_NTPase4"/>
    <property type="match status" value="1"/>
</dbReference>
<name>A0A1F6GDY3_9PROT</name>
<feature type="domain" description="STAND NTPase 4 small alpha/beta" evidence="2">
    <location>
        <begin position="629"/>
        <end position="684"/>
    </location>
</feature>
<organism evidence="3 4">
    <name type="scientific">Candidatus Lambdaproteobacteria bacterium RIFOXYD2_FULL_50_16</name>
    <dbReference type="NCBI Taxonomy" id="1817772"/>
    <lineage>
        <taxon>Bacteria</taxon>
        <taxon>Pseudomonadati</taxon>
        <taxon>Pseudomonadota</taxon>
        <taxon>Candidatus Lambdaproteobacteria</taxon>
    </lineage>
</organism>
<evidence type="ECO:0000259" key="1">
    <source>
        <dbReference type="Pfam" id="PF00149"/>
    </source>
</evidence>
<dbReference type="GO" id="GO:0016787">
    <property type="term" value="F:hydrolase activity"/>
    <property type="evidence" value="ECO:0007669"/>
    <property type="project" value="InterPro"/>
</dbReference>
<dbReference type="Gene3D" id="3.40.50.300">
    <property type="entry name" value="P-loop containing nucleotide triphosphate hydrolases"/>
    <property type="match status" value="1"/>
</dbReference>
<accession>A0A1F6GDY3</accession>
<dbReference type="AlphaFoldDB" id="A0A1F6GDY3"/>
<dbReference type="PANTHER" id="PTHR30337:SF8">
    <property type="entry name" value="BLL4141 PROTEIN"/>
    <property type="match status" value="1"/>
</dbReference>
<dbReference type="InterPro" id="IPR050535">
    <property type="entry name" value="DNA_Repair-Maintenance_Comp"/>
</dbReference>
<reference evidence="3 4" key="1">
    <citation type="journal article" date="2016" name="Nat. Commun.">
        <title>Thousands of microbial genomes shed light on interconnected biogeochemical processes in an aquifer system.</title>
        <authorList>
            <person name="Anantharaman K."/>
            <person name="Brown C.T."/>
            <person name="Hug L.A."/>
            <person name="Sharon I."/>
            <person name="Castelle C.J."/>
            <person name="Probst A.J."/>
            <person name="Thomas B.C."/>
            <person name="Singh A."/>
            <person name="Wilkins M.J."/>
            <person name="Karaoz U."/>
            <person name="Brodie E.L."/>
            <person name="Williams K.H."/>
            <person name="Hubbard S.S."/>
            <person name="Banfield J.F."/>
        </authorList>
    </citation>
    <scope>NUCLEOTIDE SEQUENCE [LARGE SCALE GENOMIC DNA]</scope>
</reference>
<dbReference type="Pfam" id="PF00149">
    <property type="entry name" value="Metallophos"/>
    <property type="match status" value="1"/>
</dbReference>
<dbReference type="InterPro" id="IPR057123">
    <property type="entry name" value="STAND_NTPase4_dom"/>
</dbReference>
<dbReference type="STRING" id="1817772.A2527_02445"/>
<dbReference type="PANTHER" id="PTHR30337">
    <property type="entry name" value="COMPONENT OF ATP-DEPENDENT DSDNA EXONUCLEASE"/>
    <property type="match status" value="1"/>
</dbReference>
<dbReference type="InterPro" id="IPR027417">
    <property type="entry name" value="P-loop_NTPase"/>
</dbReference>